<proteinExistence type="predicted"/>
<feature type="compositionally biased region" description="Low complexity" evidence="1">
    <location>
        <begin position="391"/>
        <end position="404"/>
    </location>
</feature>
<dbReference type="Gene3D" id="2.130.10.10">
    <property type="entry name" value="YVTN repeat-like/Quinoprotein amine dehydrogenase"/>
    <property type="match status" value="1"/>
</dbReference>
<evidence type="ECO:0008006" key="4">
    <source>
        <dbReference type="Google" id="ProtNLM"/>
    </source>
</evidence>
<dbReference type="Proteomes" id="UP000800092">
    <property type="component" value="Unassembled WGS sequence"/>
</dbReference>
<accession>A0A6A6HM86</accession>
<feature type="region of interest" description="Disordered" evidence="1">
    <location>
        <begin position="385"/>
        <end position="408"/>
    </location>
</feature>
<dbReference type="AlphaFoldDB" id="A0A6A6HM86"/>
<protein>
    <recommendedName>
        <fullName evidence="4">WD40 repeat-like protein</fullName>
    </recommendedName>
</protein>
<dbReference type="EMBL" id="ML991774">
    <property type="protein sequence ID" value="KAF2238972.1"/>
    <property type="molecule type" value="Genomic_DNA"/>
</dbReference>
<keyword evidence="3" id="KW-1185">Reference proteome</keyword>
<feature type="region of interest" description="Disordered" evidence="1">
    <location>
        <begin position="173"/>
        <end position="196"/>
    </location>
</feature>
<dbReference type="InterPro" id="IPR015943">
    <property type="entry name" value="WD40/YVTN_repeat-like_dom_sf"/>
</dbReference>
<dbReference type="InterPro" id="IPR051150">
    <property type="entry name" value="SWT21/TCAB1_mRNA_Telomere"/>
</dbReference>
<evidence type="ECO:0000256" key="1">
    <source>
        <dbReference type="SAM" id="MobiDB-lite"/>
    </source>
</evidence>
<organism evidence="2 3">
    <name type="scientific">Viridothelium virens</name>
    <name type="common">Speckled blister lichen</name>
    <name type="synonym">Trypethelium virens</name>
    <dbReference type="NCBI Taxonomy" id="1048519"/>
    <lineage>
        <taxon>Eukaryota</taxon>
        <taxon>Fungi</taxon>
        <taxon>Dikarya</taxon>
        <taxon>Ascomycota</taxon>
        <taxon>Pezizomycotina</taxon>
        <taxon>Dothideomycetes</taxon>
        <taxon>Dothideomycetes incertae sedis</taxon>
        <taxon>Trypetheliales</taxon>
        <taxon>Trypetheliaceae</taxon>
        <taxon>Viridothelium</taxon>
    </lineage>
</organism>
<dbReference type="InterPro" id="IPR036322">
    <property type="entry name" value="WD40_repeat_dom_sf"/>
</dbReference>
<gene>
    <name evidence="2" type="ORF">EV356DRAFT_573003</name>
</gene>
<sequence>MMTIDSAEAAGSAGTQRPNCVGSFDLVNHAGDGNASNCFRSTQWSPDGTSIITNSNDNILRTFILPNNLLDEPSVYNLQPDVEFDIGDPIYATAISPWYNRYDPNTARLLYSPRDLPIRIANPIVGQEVVASYPLIHSTTEKYITPHSLAFCTQRNSFVAGSDSLISTFDLEQSHQGPSERAATIPSKRKKQKGGGVGMKGIVSAVSISCNQILAAGTFTRNIGLYAMEGIGEAIATFSIASDDEELTGRGVTQVLWSPCGQYLYIAERMSDIVQIYDVRMFRRLGYLKGRQAMTNQRMCIDLRYTSLANGYEIWAGGKDGVVRAWLKSEQAADGQGPSFEWPAHIGKWSLLRVFNPWGTIMATSSGQYHNEVYSNMLLSHRDTDVEESDSASSSTSSPSAPFSPGSPPAWDHTLRVWSFM</sequence>
<dbReference type="PANTHER" id="PTHR13211">
    <property type="entry name" value="TELOMERASE CAJAL BODY PROTEIN 1"/>
    <property type="match status" value="1"/>
</dbReference>
<reference evidence="2" key="1">
    <citation type="journal article" date="2020" name="Stud. Mycol.">
        <title>101 Dothideomycetes genomes: a test case for predicting lifestyles and emergence of pathogens.</title>
        <authorList>
            <person name="Haridas S."/>
            <person name="Albert R."/>
            <person name="Binder M."/>
            <person name="Bloem J."/>
            <person name="Labutti K."/>
            <person name="Salamov A."/>
            <person name="Andreopoulos B."/>
            <person name="Baker S."/>
            <person name="Barry K."/>
            <person name="Bills G."/>
            <person name="Bluhm B."/>
            <person name="Cannon C."/>
            <person name="Castanera R."/>
            <person name="Culley D."/>
            <person name="Daum C."/>
            <person name="Ezra D."/>
            <person name="Gonzalez J."/>
            <person name="Henrissat B."/>
            <person name="Kuo A."/>
            <person name="Liang C."/>
            <person name="Lipzen A."/>
            <person name="Lutzoni F."/>
            <person name="Magnuson J."/>
            <person name="Mondo S."/>
            <person name="Nolan M."/>
            <person name="Ohm R."/>
            <person name="Pangilinan J."/>
            <person name="Park H.-J."/>
            <person name="Ramirez L."/>
            <person name="Alfaro M."/>
            <person name="Sun H."/>
            <person name="Tritt A."/>
            <person name="Yoshinaga Y."/>
            <person name="Zwiers L.-H."/>
            <person name="Turgeon B."/>
            <person name="Goodwin S."/>
            <person name="Spatafora J."/>
            <person name="Crous P."/>
            <person name="Grigoriev I."/>
        </authorList>
    </citation>
    <scope>NUCLEOTIDE SEQUENCE</scope>
    <source>
        <strain evidence="2">Tuck. ex Michener</strain>
    </source>
</reference>
<evidence type="ECO:0000313" key="3">
    <source>
        <dbReference type="Proteomes" id="UP000800092"/>
    </source>
</evidence>
<dbReference type="OrthoDB" id="239865at2759"/>
<evidence type="ECO:0000313" key="2">
    <source>
        <dbReference type="EMBL" id="KAF2238972.1"/>
    </source>
</evidence>
<dbReference type="SUPFAM" id="SSF50978">
    <property type="entry name" value="WD40 repeat-like"/>
    <property type="match status" value="1"/>
</dbReference>
<dbReference type="PANTHER" id="PTHR13211:SF0">
    <property type="entry name" value="TELOMERASE CAJAL BODY PROTEIN 1"/>
    <property type="match status" value="1"/>
</dbReference>
<name>A0A6A6HM86_VIRVR</name>